<sequence length="120" mass="13573">MTLSESTIYEHLEVPTADEITGIYNSGPSNLRFYSKTRESDFSPTRKESFQSIVDELEAWEATEGSVRIETASQHYVDRPNIPHQHDKPDDVGVAAYFRREGEAAAEEFAVSCDRGESQR</sequence>
<reference evidence="2" key="1">
    <citation type="submission" date="2016-10" db="EMBL/GenBank/DDBJ databases">
        <authorList>
            <person name="Varghese N."/>
            <person name="Submissions S."/>
        </authorList>
    </citation>
    <scope>NUCLEOTIDE SEQUENCE [LARGE SCALE GENOMIC DNA]</scope>
    <source>
        <strain evidence="2">DSM 25055</strain>
    </source>
</reference>
<evidence type="ECO:0000313" key="2">
    <source>
        <dbReference type="Proteomes" id="UP000199114"/>
    </source>
</evidence>
<keyword evidence="2" id="KW-1185">Reference proteome</keyword>
<proteinExistence type="predicted"/>
<dbReference type="AlphaFoldDB" id="A0A1H9EVB2"/>
<dbReference type="EMBL" id="FOFD01000002">
    <property type="protein sequence ID" value="SEQ29569.1"/>
    <property type="molecule type" value="Genomic_DNA"/>
</dbReference>
<dbReference type="STRING" id="1186196.SAMN04489841_1392"/>
<accession>A0A1H9EVB2</accession>
<dbReference type="Proteomes" id="UP000199114">
    <property type="component" value="Unassembled WGS sequence"/>
</dbReference>
<name>A0A1H9EVB2_9EURY</name>
<gene>
    <name evidence="1" type="ORF">SAMN04489841_1392</name>
</gene>
<evidence type="ECO:0000313" key="1">
    <source>
        <dbReference type="EMBL" id="SEQ29569.1"/>
    </source>
</evidence>
<protein>
    <submittedName>
        <fullName evidence="1">Uncharacterized protein</fullName>
    </submittedName>
</protein>
<organism evidence="1 2">
    <name type="scientific">Natrinema salaciae</name>
    <dbReference type="NCBI Taxonomy" id="1186196"/>
    <lineage>
        <taxon>Archaea</taxon>
        <taxon>Methanobacteriati</taxon>
        <taxon>Methanobacteriota</taxon>
        <taxon>Stenosarchaea group</taxon>
        <taxon>Halobacteria</taxon>
        <taxon>Halobacteriales</taxon>
        <taxon>Natrialbaceae</taxon>
        <taxon>Natrinema</taxon>
    </lineage>
</organism>